<reference evidence="13 14" key="1">
    <citation type="journal article" date="2015" name="Phytopathology">
        <title>Genomes of Candidatus Liberibacter solanacearum haplotype A from New Zealand and the USA suggest significant genome plasticity in the species.</title>
        <authorList>
            <person name="Thompson S.M."/>
            <person name="Johnson C.P."/>
            <person name="Lu A.Y."/>
            <person name="Frampton R.A."/>
            <person name="Sullivan K.L."/>
            <person name="Fiers M.W."/>
            <person name="Crowhurst R.N."/>
            <person name="Pitman A.R."/>
            <person name="Scott I."/>
            <person name="Gudmestad N.C."/>
            <person name="Smith G.R."/>
        </authorList>
    </citation>
    <scope>NUCLEOTIDE SEQUENCE [LARGE SCALE GENOMIC DNA]</scope>
    <source>
        <strain evidence="13 14">LsoNZ1</strain>
    </source>
</reference>
<dbReference type="GO" id="GO:0005829">
    <property type="term" value="C:cytosol"/>
    <property type="evidence" value="ECO:0007669"/>
    <property type="project" value="TreeGrafter"/>
</dbReference>
<dbReference type="NCBIfam" id="NF008979">
    <property type="entry name" value="PRK12325.1"/>
    <property type="match status" value="1"/>
</dbReference>
<dbReference type="InterPro" id="IPR044140">
    <property type="entry name" value="ProRS_anticodon_short"/>
</dbReference>
<evidence type="ECO:0000256" key="1">
    <source>
        <dbReference type="ARBA" id="ARBA00011738"/>
    </source>
</evidence>
<evidence type="ECO:0000256" key="4">
    <source>
        <dbReference type="ARBA" id="ARBA00022490"/>
    </source>
</evidence>
<organism evidence="13 14">
    <name type="scientific">Candidatus Liberibacter solanacearum</name>
    <dbReference type="NCBI Taxonomy" id="556287"/>
    <lineage>
        <taxon>Bacteria</taxon>
        <taxon>Pseudomonadati</taxon>
        <taxon>Pseudomonadota</taxon>
        <taxon>Alphaproteobacteria</taxon>
        <taxon>Hyphomicrobiales</taxon>
        <taxon>Rhizobiaceae</taxon>
        <taxon>Liberibacter</taxon>
    </lineage>
</organism>
<dbReference type="Pfam" id="PF03129">
    <property type="entry name" value="HGTP_anticodon"/>
    <property type="match status" value="1"/>
</dbReference>
<evidence type="ECO:0000256" key="9">
    <source>
        <dbReference type="ARBA" id="ARBA00023146"/>
    </source>
</evidence>
<dbReference type="PRINTS" id="PR01046">
    <property type="entry name" value="TRNASYNTHPRO"/>
</dbReference>
<dbReference type="GO" id="GO:0005524">
    <property type="term" value="F:ATP binding"/>
    <property type="evidence" value="ECO:0007669"/>
    <property type="project" value="UniProtKB-KW"/>
</dbReference>
<evidence type="ECO:0000256" key="8">
    <source>
        <dbReference type="ARBA" id="ARBA00022917"/>
    </source>
</evidence>
<keyword evidence="5 13" id="KW-0436">Ligase</keyword>
<dbReference type="Proteomes" id="UP000033731">
    <property type="component" value="Unassembled WGS sequence"/>
</dbReference>
<evidence type="ECO:0000259" key="12">
    <source>
        <dbReference type="PROSITE" id="PS50862"/>
    </source>
</evidence>
<dbReference type="GO" id="GO:0006433">
    <property type="term" value="P:prolyl-tRNA aminoacylation"/>
    <property type="evidence" value="ECO:0007669"/>
    <property type="project" value="InterPro"/>
</dbReference>
<evidence type="ECO:0000256" key="6">
    <source>
        <dbReference type="ARBA" id="ARBA00022741"/>
    </source>
</evidence>
<name>A0A095BFN4_9HYPH</name>
<keyword evidence="9 13" id="KW-0030">Aminoacyl-tRNA synthetase</keyword>
<dbReference type="InterPro" id="IPR002314">
    <property type="entry name" value="aa-tRNA-synt_IIb"/>
</dbReference>
<evidence type="ECO:0000256" key="7">
    <source>
        <dbReference type="ARBA" id="ARBA00022840"/>
    </source>
</evidence>
<dbReference type="PANTHER" id="PTHR42753:SF2">
    <property type="entry name" value="PROLINE--TRNA LIGASE"/>
    <property type="match status" value="1"/>
</dbReference>
<dbReference type="CDD" id="cd00861">
    <property type="entry name" value="ProRS_anticodon_short"/>
    <property type="match status" value="1"/>
</dbReference>
<keyword evidence="4" id="KW-0963">Cytoplasm</keyword>
<dbReference type="EMBL" id="JMTK01000005">
    <property type="protein sequence ID" value="KJZ81328.1"/>
    <property type="molecule type" value="Genomic_DNA"/>
</dbReference>
<dbReference type="InterPro" id="IPR004154">
    <property type="entry name" value="Anticodon-bd"/>
</dbReference>
<evidence type="ECO:0000313" key="14">
    <source>
        <dbReference type="Proteomes" id="UP000033731"/>
    </source>
</evidence>
<accession>A0A095BFN4</accession>
<keyword evidence="6" id="KW-0547">Nucleotide-binding</keyword>
<dbReference type="GO" id="GO:0004827">
    <property type="term" value="F:proline-tRNA ligase activity"/>
    <property type="evidence" value="ECO:0007669"/>
    <property type="project" value="UniProtKB-EC"/>
</dbReference>
<dbReference type="Pfam" id="PF00587">
    <property type="entry name" value="tRNA-synt_2b"/>
    <property type="match status" value="1"/>
</dbReference>
<comment type="subunit">
    <text evidence="1">Homodimer.</text>
</comment>
<evidence type="ECO:0000256" key="2">
    <source>
        <dbReference type="ARBA" id="ARBA00012831"/>
    </source>
</evidence>
<sequence>MKRSKYFLPVMQENPKDAEIISHKMMLRTGMISQHSKGMYSWLPLGNKALSKVNAIIREEQDRIGALEMSNPTLQSADLWIESGRYESYGKEMLRIVDRNDKSMLYGPTNEEMMTDIFRSHVKSYRDLPLILYQMQLKFRDELRPRFGTMRSREFLMKDAYSFDLTFEDSVHSYNKMFVSYLRIFHRLGLKSIPMRAESGPIGGSLSHEFIVLSNTGETQLFCSKDFMNFPIPSENTDFDDIVSLKDIVRQWTTPYAATSDVHNEKLFHSLSEEDRIVARGIEVGHIFHFGTKYSHPMSATFQGVDGKKHYVQMGSYGIGPMRVVAAIIESSHDAQGIIWPDSVSPFHISLINLKIHDQACCSASEKIYTQLSQAGCDVFLDDVDEQAGSKFAVADLLGFPLQIIIGSKFVSDSKVEIKNRSTGTKEYMSLEEVVNYASNRFVGEKLMIKTSY</sequence>
<dbReference type="InterPro" id="IPR033730">
    <property type="entry name" value="ProRS_core_prok"/>
</dbReference>
<dbReference type="EC" id="6.1.1.15" evidence="2"/>
<comment type="catalytic activity">
    <reaction evidence="11">
        <text>tRNA(Pro) + L-proline + ATP = L-prolyl-tRNA(Pro) + AMP + diphosphate</text>
        <dbReference type="Rhea" id="RHEA:14305"/>
        <dbReference type="Rhea" id="RHEA-COMP:9700"/>
        <dbReference type="Rhea" id="RHEA-COMP:9702"/>
        <dbReference type="ChEBI" id="CHEBI:30616"/>
        <dbReference type="ChEBI" id="CHEBI:33019"/>
        <dbReference type="ChEBI" id="CHEBI:60039"/>
        <dbReference type="ChEBI" id="CHEBI:78442"/>
        <dbReference type="ChEBI" id="CHEBI:78532"/>
        <dbReference type="ChEBI" id="CHEBI:456215"/>
        <dbReference type="EC" id="6.1.1.15"/>
    </reaction>
</comment>
<gene>
    <name evidence="13" type="ORF">DJ66_1218</name>
</gene>
<dbReference type="AlphaFoldDB" id="A0A095BFN4"/>
<keyword evidence="14" id="KW-1185">Reference proteome</keyword>
<dbReference type="InterPro" id="IPR036621">
    <property type="entry name" value="Anticodon-bd_dom_sf"/>
</dbReference>
<dbReference type="InterPro" id="IPR050062">
    <property type="entry name" value="Pro-tRNA_synthetase"/>
</dbReference>
<evidence type="ECO:0000256" key="5">
    <source>
        <dbReference type="ARBA" id="ARBA00022598"/>
    </source>
</evidence>
<keyword evidence="8" id="KW-0648">Protein biosynthesis</keyword>
<dbReference type="PANTHER" id="PTHR42753">
    <property type="entry name" value="MITOCHONDRIAL RIBOSOME PROTEIN L39/PROLYL-TRNA LIGASE FAMILY MEMBER"/>
    <property type="match status" value="1"/>
</dbReference>
<dbReference type="FunFam" id="3.30.930.10:FF:000042">
    <property type="entry name" value="probable proline--tRNA ligase, mitochondrial"/>
    <property type="match status" value="1"/>
</dbReference>
<dbReference type="InterPro" id="IPR006195">
    <property type="entry name" value="aa-tRNA-synth_II"/>
</dbReference>
<evidence type="ECO:0000256" key="10">
    <source>
        <dbReference type="ARBA" id="ARBA00029731"/>
    </source>
</evidence>
<evidence type="ECO:0000313" key="13">
    <source>
        <dbReference type="EMBL" id="KJZ81328.1"/>
    </source>
</evidence>
<dbReference type="SUPFAM" id="SSF52954">
    <property type="entry name" value="Class II aaRS ABD-related"/>
    <property type="match status" value="1"/>
</dbReference>
<dbReference type="RefSeq" id="WP_034441840.1">
    <property type="nucleotide sequence ID" value="NZ_JMTK01000005.1"/>
</dbReference>
<dbReference type="InterPro" id="IPR045864">
    <property type="entry name" value="aa-tRNA-synth_II/BPL/LPL"/>
</dbReference>
<dbReference type="PROSITE" id="PS50862">
    <property type="entry name" value="AA_TRNA_LIGASE_II"/>
    <property type="match status" value="1"/>
</dbReference>
<protein>
    <recommendedName>
        <fullName evidence="3">Proline--tRNA ligase</fullName>
        <ecNumber evidence="2">6.1.1.15</ecNumber>
    </recommendedName>
    <alternativeName>
        <fullName evidence="10">Prolyl-tRNA synthetase</fullName>
    </alternativeName>
</protein>
<dbReference type="SUPFAM" id="SSF55681">
    <property type="entry name" value="Class II aaRS and biotin synthetases"/>
    <property type="match status" value="1"/>
</dbReference>
<dbReference type="PATRIC" id="fig|556287.8.peg.1214"/>
<feature type="domain" description="Aminoacyl-transfer RNA synthetases class-II family profile" evidence="12">
    <location>
        <begin position="51"/>
        <end position="341"/>
    </location>
</feature>
<dbReference type="CDD" id="cd00779">
    <property type="entry name" value="ProRS_core_prok"/>
    <property type="match status" value="1"/>
</dbReference>
<evidence type="ECO:0000256" key="3">
    <source>
        <dbReference type="ARBA" id="ARBA00019110"/>
    </source>
</evidence>
<dbReference type="FunFam" id="3.40.50.800:FF:000032">
    <property type="entry name" value="Proline--tRNA ligase"/>
    <property type="match status" value="1"/>
</dbReference>
<dbReference type="Gene3D" id="3.30.930.10">
    <property type="entry name" value="Bira Bifunctional Protein, Domain 2"/>
    <property type="match status" value="1"/>
</dbReference>
<evidence type="ECO:0000256" key="11">
    <source>
        <dbReference type="ARBA" id="ARBA00047671"/>
    </source>
</evidence>
<keyword evidence="7" id="KW-0067">ATP-binding</keyword>
<dbReference type="InterPro" id="IPR002316">
    <property type="entry name" value="Pro-tRNA-ligase_IIa"/>
</dbReference>
<proteinExistence type="predicted"/>
<comment type="caution">
    <text evidence="13">The sequence shown here is derived from an EMBL/GenBank/DDBJ whole genome shotgun (WGS) entry which is preliminary data.</text>
</comment>
<dbReference type="Gene3D" id="3.40.50.800">
    <property type="entry name" value="Anticodon-binding domain"/>
    <property type="match status" value="1"/>
</dbReference>